<evidence type="ECO:0000313" key="1">
    <source>
        <dbReference type="EMBL" id="KHG04126.1"/>
    </source>
</evidence>
<keyword evidence="2" id="KW-1185">Reference proteome</keyword>
<accession>A0A0B0MYW4</accession>
<name>A0A0B0MYW4_GOSAR</name>
<dbReference type="EMBL" id="JRRC01405729">
    <property type="protein sequence ID" value="KHG04126.1"/>
    <property type="molecule type" value="Genomic_DNA"/>
</dbReference>
<organism evidence="1 2">
    <name type="scientific">Gossypium arboreum</name>
    <name type="common">Tree cotton</name>
    <name type="synonym">Gossypium nanking</name>
    <dbReference type="NCBI Taxonomy" id="29729"/>
    <lineage>
        <taxon>Eukaryota</taxon>
        <taxon>Viridiplantae</taxon>
        <taxon>Streptophyta</taxon>
        <taxon>Embryophyta</taxon>
        <taxon>Tracheophyta</taxon>
        <taxon>Spermatophyta</taxon>
        <taxon>Magnoliopsida</taxon>
        <taxon>eudicotyledons</taxon>
        <taxon>Gunneridae</taxon>
        <taxon>Pentapetalae</taxon>
        <taxon>rosids</taxon>
        <taxon>malvids</taxon>
        <taxon>Malvales</taxon>
        <taxon>Malvaceae</taxon>
        <taxon>Malvoideae</taxon>
        <taxon>Gossypium</taxon>
    </lineage>
</organism>
<sequence>MMISSVTKRARVGGRRRSHHTIKLMFKIEHTGRDMGMCLSRVRDTAPDMGMYPGRVKVSPIL</sequence>
<comment type="caution">
    <text evidence="1">The sequence shown here is derived from an EMBL/GenBank/DDBJ whole genome shotgun (WGS) entry which is preliminary data.</text>
</comment>
<evidence type="ECO:0000313" key="2">
    <source>
        <dbReference type="Proteomes" id="UP000032142"/>
    </source>
</evidence>
<gene>
    <name evidence="1" type="ORF">F383_28494</name>
</gene>
<protein>
    <submittedName>
        <fullName evidence="1">Uncharacterized protein</fullName>
    </submittedName>
</protein>
<dbReference type="AlphaFoldDB" id="A0A0B0MYW4"/>
<dbReference type="Proteomes" id="UP000032142">
    <property type="component" value="Unassembled WGS sequence"/>
</dbReference>
<proteinExistence type="predicted"/>
<reference evidence="2" key="1">
    <citation type="submission" date="2014-09" db="EMBL/GenBank/DDBJ databases">
        <authorList>
            <person name="Mudge J."/>
            <person name="Ramaraj T."/>
            <person name="Lindquist I.E."/>
            <person name="Bharti A.K."/>
            <person name="Sundararajan A."/>
            <person name="Cameron C.T."/>
            <person name="Woodward J.E."/>
            <person name="May G.D."/>
            <person name="Brubaker C."/>
            <person name="Broadhvest J."/>
            <person name="Wilkins T.A."/>
        </authorList>
    </citation>
    <scope>NUCLEOTIDE SEQUENCE</scope>
    <source>
        <strain evidence="2">cv. AKA8401</strain>
    </source>
</reference>